<name>A0A6N6VRC5_9BACT</name>
<reference evidence="1 2" key="1">
    <citation type="submission" date="2019-10" db="EMBL/GenBank/DDBJ databases">
        <title>New species of Slilvanegrellaceae.</title>
        <authorList>
            <person name="Pitt A."/>
            <person name="Hahn M.W."/>
        </authorList>
    </citation>
    <scope>NUCLEOTIDE SEQUENCE [LARGE SCALE GENOMIC DNA]</scope>
    <source>
        <strain evidence="1 2">SP-Ram-0.45-NSY-1</strain>
    </source>
</reference>
<proteinExistence type="predicted"/>
<organism evidence="1 2">
    <name type="scientific">Silvanigrella paludirubra</name>
    <dbReference type="NCBI Taxonomy" id="2499159"/>
    <lineage>
        <taxon>Bacteria</taxon>
        <taxon>Pseudomonadati</taxon>
        <taxon>Bdellovibrionota</taxon>
        <taxon>Oligoflexia</taxon>
        <taxon>Silvanigrellales</taxon>
        <taxon>Silvanigrellaceae</taxon>
        <taxon>Silvanigrella</taxon>
    </lineage>
</organism>
<dbReference type="AlphaFoldDB" id="A0A6N6VRC5"/>
<keyword evidence="2" id="KW-1185">Reference proteome</keyword>
<sequence>MIKPFCCYLIVFYLLKFQSLFGLENSSFIMISNSPNKKEHADYRIPLDVDNDFIKISNKIKLINSEYLPLFLFYKETGTNHQICSKMLFTDNSKVYEYSEIKKNIFLGIMIDPSDKILDQLKKSVFKGKLIISYWKKKDIPVSVIVDDKGIVYSVSKESSKDISIETIGLSRLKEVHIH</sequence>
<comment type="caution">
    <text evidence="1">The sequence shown here is derived from an EMBL/GenBank/DDBJ whole genome shotgun (WGS) entry which is preliminary data.</text>
</comment>
<dbReference type="EMBL" id="WFLM01000003">
    <property type="protein sequence ID" value="KAB8038677.1"/>
    <property type="molecule type" value="Genomic_DNA"/>
</dbReference>
<dbReference type="RefSeq" id="WP_153419893.1">
    <property type="nucleotide sequence ID" value="NZ_WFLM01000003.1"/>
</dbReference>
<gene>
    <name evidence="1" type="ORF">GCL60_07385</name>
</gene>
<evidence type="ECO:0000313" key="2">
    <source>
        <dbReference type="Proteomes" id="UP000437748"/>
    </source>
</evidence>
<accession>A0A6N6VRC5</accession>
<dbReference type="Proteomes" id="UP000437748">
    <property type="component" value="Unassembled WGS sequence"/>
</dbReference>
<protein>
    <submittedName>
        <fullName evidence="1">Uncharacterized protein</fullName>
    </submittedName>
</protein>
<evidence type="ECO:0000313" key="1">
    <source>
        <dbReference type="EMBL" id="KAB8038677.1"/>
    </source>
</evidence>